<dbReference type="InterPro" id="IPR043502">
    <property type="entry name" value="DNA/RNA_pol_sf"/>
</dbReference>
<dbReference type="OrthoDB" id="5829234at2759"/>
<dbReference type="Proteomes" id="UP000268014">
    <property type="component" value="Unassembled WGS sequence"/>
</dbReference>
<accession>A0A0N4X0E0</accession>
<evidence type="ECO:0000256" key="1">
    <source>
        <dbReference type="ARBA" id="ARBA00012493"/>
    </source>
</evidence>
<evidence type="ECO:0000313" key="4">
    <source>
        <dbReference type="WBParaSite" id="HPLM_0001771601-mRNA-1"/>
    </source>
</evidence>
<dbReference type="Gene3D" id="3.30.70.270">
    <property type="match status" value="2"/>
</dbReference>
<organism evidence="4">
    <name type="scientific">Haemonchus placei</name>
    <name type="common">Barber's pole worm</name>
    <dbReference type="NCBI Taxonomy" id="6290"/>
    <lineage>
        <taxon>Eukaryota</taxon>
        <taxon>Metazoa</taxon>
        <taxon>Ecdysozoa</taxon>
        <taxon>Nematoda</taxon>
        <taxon>Chromadorea</taxon>
        <taxon>Rhabditida</taxon>
        <taxon>Rhabditina</taxon>
        <taxon>Rhabditomorpha</taxon>
        <taxon>Strongyloidea</taxon>
        <taxon>Trichostrongylidae</taxon>
        <taxon>Haemonchus</taxon>
    </lineage>
</organism>
<protein>
    <recommendedName>
        <fullName evidence="1">RNA-directed DNA polymerase</fullName>
        <ecNumber evidence="1">2.7.7.49</ecNumber>
    </recommendedName>
</protein>
<dbReference type="GO" id="GO:0003964">
    <property type="term" value="F:RNA-directed DNA polymerase activity"/>
    <property type="evidence" value="ECO:0007669"/>
    <property type="project" value="UniProtKB-EC"/>
</dbReference>
<reference evidence="4" key="1">
    <citation type="submission" date="2017-02" db="UniProtKB">
        <authorList>
            <consortium name="WormBaseParasite"/>
        </authorList>
    </citation>
    <scope>IDENTIFICATION</scope>
</reference>
<dbReference type="EMBL" id="UZAF01020108">
    <property type="protein sequence ID" value="VDO66503.1"/>
    <property type="molecule type" value="Genomic_DNA"/>
</dbReference>
<dbReference type="STRING" id="6290.A0A0N4X0E0"/>
<dbReference type="InterPro" id="IPR050951">
    <property type="entry name" value="Retrovirus_Pol_polyprotein"/>
</dbReference>
<dbReference type="Gene3D" id="3.10.10.10">
    <property type="entry name" value="HIV Type 1 Reverse Transcriptase, subunit A, domain 1"/>
    <property type="match status" value="1"/>
</dbReference>
<dbReference type="InterPro" id="IPR043128">
    <property type="entry name" value="Rev_trsase/Diguanyl_cyclase"/>
</dbReference>
<dbReference type="SUPFAM" id="SSF56672">
    <property type="entry name" value="DNA/RNA polymerases"/>
    <property type="match status" value="1"/>
</dbReference>
<reference evidence="2 3" key="2">
    <citation type="submission" date="2018-11" db="EMBL/GenBank/DDBJ databases">
        <authorList>
            <consortium name="Pathogen Informatics"/>
        </authorList>
    </citation>
    <scope>NUCLEOTIDE SEQUENCE [LARGE SCALE GENOMIC DNA]</scope>
    <source>
        <strain evidence="2 3">MHpl1</strain>
    </source>
</reference>
<gene>
    <name evidence="2" type="ORF">HPLM_LOCUS17708</name>
</gene>
<evidence type="ECO:0000313" key="2">
    <source>
        <dbReference type="EMBL" id="VDO66503.1"/>
    </source>
</evidence>
<dbReference type="OMA" id="WICGDYK"/>
<sequence length="153" mass="17724">MVLKRIIRRVEHSKWATLLVVVPKPGGKIWICGDYKVTVYPQLDISQYPLPKLDDLFLMLHDGKKFSKVDLSDACHVVDEKGIRPSPSKLKPMLNMPEPRNIKELNSYLGMIQYYGKFIPRLATLAAPLNSLRRKGAPWRWGCRRKRSFHKDP</sequence>
<dbReference type="EC" id="2.7.7.49" evidence="1"/>
<name>A0A0N4X0E0_HAEPC</name>
<proteinExistence type="predicted"/>
<dbReference type="AlphaFoldDB" id="A0A0N4X0E0"/>
<dbReference type="PANTHER" id="PTHR37984:SF5">
    <property type="entry name" value="PROTEIN NYNRIN-LIKE"/>
    <property type="match status" value="1"/>
</dbReference>
<dbReference type="PANTHER" id="PTHR37984">
    <property type="entry name" value="PROTEIN CBG26694"/>
    <property type="match status" value="1"/>
</dbReference>
<dbReference type="WBParaSite" id="HPLM_0001771601-mRNA-1">
    <property type="protein sequence ID" value="HPLM_0001771601-mRNA-1"/>
    <property type="gene ID" value="HPLM_0001771601"/>
</dbReference>
<keyword evidence="3" id="KW-1185">Reference proteome</keyword>
<dbReference type="FunFam" id="3.30.70.270:FF:000020">
    <property type="entry name" value="Transposon Tf2-6 polyprotein-like Protein"/>
    <property type="match status" value="1"/>
</dbReference>
<evidence type="ECO:0000313" key="3">
    <source>
        <dbReference type="Proteomes" id="UP000268014"/>
    </source>
</evidence>